<dbReference type="AlphaFoldDB" id="A0A8C1LDS9"/>
<dbReference type="GO" id="GO:0003824">
    <property type="term" value="F:catalytic activity"/>
    <property type="evidence" value="ECO:0007669"/>
    <property type="project" value="InterPro"/>
</dbReference>
<keyword evidence="4" id="KW-1185">Reference proteome</keyword>
<dbReference type="SUPFAM" id="SSF56219">
    <property type="entry name" value="DNase I-like"/>
    <property type="match status" value="1"/>
</dbReference>
<organism evidence="3 4">
    <name type="scientific">Cyprinus carpio</name>
    <name type="common">Common carp</name>
    <dbReference type="NCBI Taxonomy" id="7962"/>
    <lineage>
        <taxon>Eukaryota</taxon>
        <taxon>Metazoa</taxon>
        <taxon>Chordata</taxon>
        <taxon>Craniata</taxon>
        <taxon>Vertebrata</taxon>
        <taxon>Euteleostomi</taxon>
        <taxon>Actinopterygii</taxon>
        <taxon>Neopterygii</taxon>
        <taxon>Teleostei</taxon>
        <taxon>Ostariophysi</taxon>
        <taxon>Cypriniformes</taxon>
        <taxon>Cyprinidae</taxon>
        <taxon>Cyprininae</taxon>
        <taxon>Cyprinus</taxon>
    </lineage>
</organism>
<dbReference type="InterPro" id="IPR043502">
    <property type="entry name" value="DNA/RNA_pol_sf"/>
</dbReference>
<dbReference type="SUPFAM" id="SSF56672">
    <property type="entry name" value="DNA/RNA polymerases"/>
    <property type="match status" value="1"/>
</dbReference>
<name>A0A8C1LDS9_CYPCA</name>
<evidence type="ECO:0000259" key="2">
    <source>
        <dbReference type="PROSITE" id="PS50878"/>
    </source>
</evidence>
<dbReference type="Pfam" id="PF00078">
    <property type="entry name" value="RVT_1"/>
    <property type="match status" value="1"/>
</dbReference>
<dbReference type="InterPro" id="IPR000477">
    <property type="entry name" value="RT_dom"/>
</dbReference>
<evidence type="ECO:0000256" key="1">
    <source>
        <dbReference type="SAM" id="Phobius"/>
    </source>
</evidence>
<sequence>MNTTLTLTRILGTLERLAAAPLSGFIDFNVYWTILSVKREFFELWKFPLNIHSIAMRNYVLIFGLLFLFLNHICWNQLFCCRDHDTRYHKIAVGVDPSLMALRYAGCNLLSLRRNFYLTKDTYELCRNVGILRPPRYIHRASRHKFIHDASDCFSVPVFQRKTNRLRCSGVDVNNLLALKRVELSPSLPMPPCLVKSALFNARSVNNKALLLSDIIIENKLDLVCLTETWHRQSDGLVLNELTPSGYGLFDSPRPSGRGGGLIVLYNQQFTISPVVTPQFNSFECLVLSVSAPISTVIAVVYRPPKTAEHFLTEFADFLSMLCLKFERTLILGDFNIHMDKKDSVMTKDFVSLLECFDLKQHVDCSTHIKGHTLDLVISHGSFLSQFSVTDLGLSDHFAILFSMELSHTNISPFRTVNYRNWKSIDLNDFSAFIESSLSGLTLSDPLEVNISLLNTVLLSGLDLFAPMKSRSVAFVRSAPWYNGELRSRKAAGRKLERKWRTSGLNVHYQAWKDHLLEYKAEIVSVRSQYFSQITDNNQNNPKKLFHTINKLFKGNSSSNVPASDQLCNGFLDHFSSKIANARKSITSVASASAPSIPKFSGTFFSNFSLLDPVSLGNVVSQMKVATSIVDPIPTCLFKSCFASLCPVVLSIINDSLNTGVVPAALKIAAVTPVPKKPNVDWVNINNFRPISNLPFLAKVLERIVASQLNTHLTLHNLFEPLQSGFRKLHSTETALVKVTNDLLIAADSGSLSILILLDLSAAFDTVDHSLLLSRLEKVFGVTDTALNWFKSYLSDRRQFVSLGGCRSNIGSVQFGVPQGSVLSPLLFSMYIFPLGLFLRSLGLKFHFYADDTQIYIHSKPGDNSAVAFLEHCILEVKIWMSQNFLCLNSDKTEVMLIGSPHQIRKANILNLKMDGSIMEFQAKLKNLGVIFDSNLTFDPHVQNMVKVSFFHLRNIARLRPMLSFSVAEKLINTFVFSRIDYCNALLAGVSKSTLGRLQYVQNAAARVLTSSRTSEHISPVLESLHWLPVRFRVDFKILMLTYKALHGLAPEYLTELLTVYTPMRNLRSSDSGFLTIPVTRLRSMGDRAFSSVAPKLWNSLPTEIRQAESLSIFKCSLKTYFFRLAYM</sequence>
<dbReference type="CDD" id="cd01650">
    <property type="entry name" value="RT_nLTR_like"/>
    <property type="match status" value="1"/>
</dbReference>
<dbReference type="Pfam" id="PF03372">
    <property type="entry name" value="Exo_endo_phos"/>
    <property type="match status" value="1"/>
</dbReference>
<keyword evidence="1" id="KW-1133">Transmembrane helix</keyword>
<evidence type="ECO:0000313" key="3">
    <source>
        <dbReference type="Ensembl" id="ENSCCRP00010059463.1"/>
    </source>
</evidence>
<dbReference type="Ensembl" id="ENSCCRT00010065206.1">
    <property type="protein sequence ID" value="ENSCCRP00010059463.1"/>
    <property type="gene ID" value="ENSCCRG00010025199.1"/>
</dbReference>
<dbReference type="InterPro" id="IPR036691">
    <property type="entry name" value="Endo/exonu/phosph_ase_sf"/>
</dbReference>
<dbReference type="PROSITE" id="PS50878">
    <property type="entry name" value="RT_POL"/>
    <property type="match status" value="1"/>
</dbReference>
<reference evidence="3" key="2">
    <citation type="submission" date="2025-09" db="UniProtKB">
        <authorList>
            <consortium name="Ensembl"/>
        </authorList>
    </citation>
    <scope>IDENTIFICATION</scope>
</reference>
<reference evidence="3" key="1">
    <citation type="submission" date="2025-08" db="UniProtKB">
        <authorList>
            <consortium name="Ensembl"/>
        </authorList>
    </citation>
    <scope>IDENTIFICATION</scope>
</reference>
<protein>
    <recommendedName>
        <fullName evidence="2">Reverse transcriptase domain-containing protein</fullName>
    </recommendedName>
</protein>
<keyword evidence="1" id="KW-0812">Transmembrane</keyword>
<feature type="domain" description="Reverse transcriptase" evidence="2">
    <location>
        <begin position="655"/>
        <end position="932"/>
    </location>
</feature>
<accession>A0A8C1LDS9</accession>
<dbReference type="InterPro" id="IPR005135">
    <property type="entry name" value="Endo/exonuclease/phosphatase"/>
</dbReference>
<proteinExistence type="predicted"/>
<feature type="transmembrane region" description="Helical" evidence="1">
    <location>
        <begin position="58"/>
        <end position="78"/>
    </location>
</feature>
<evidence type="ECO:0000313" key="4">
    <source>
        <dbReference type="Proteomes" id="UP000694427"/>
    </source>
</evidence>
<dbReference type="Proteomes" id="UP000694427">
    <property type="component" value="Unplaced"/>
</dbReference>
<keyword evidence="1" id="KW-0472">Membrane</keyword>
<dbReference type="Gene3D" id="3.60.10.10">
    <property type="entry name" value="Endonuclease/exonuclease/phosphatase"/>
    <property type="match status" value="1"/>
</dbReference>
<dbReference type="PANTHER" id="PTHR33332">
    <property type="entry name" value="REVERSE TRANSCRIPTASE DOMAIN-CONTAINING PROTEIN"/>
    <property type="match status" value="1"/>
</dbReference>